<dbReference type="EMBL" id="VCEB01000016">
    <property type="protein sequence ID" value="KAB0369431.1"/>
    <property type="molecule type" value="Genomic_DNA"/>
</dbReference>
<evidence type="ECO:0000256" key="4">
    <source>
        <dbReference type="ARBA" id="ARBA00023211"/>
    </source>
</evidence>
<evidence type="ECO:0000259" key="5">
    <source>
        <dbReference type="Pfam" id="PF16891"/>
    </source>
</evidence>
<organism evidence="6 7">
    <name type="scientific">Muntiacus reevesi</name>
    <name type="common">Reeves' muntjac</name>
    <name type="synonym">Cervus reevesi</name>
    <dbReference type="NCBI Taxonomy" id="9886"/>
    <lineage>
        <taxon>Eukaryota</taxon>
        <taxon>Metazoa</taxon>
        <taxon>Chordata</taxon>
        <taxon>Craniata</taxon>
        <taxon>Vertebrata</taxon>
        <taxon>Euteleostomi</taxon>
        <taxon>Mammalia</taxon>
        <taxon>Eutheria</taxon>
        <taxon>Laurasiatheria</taxon>
        <taxon>Artiodactyla</taxon>
        <taxon>Ruminantia</taxon>
        <taxon>Pecora</taxon>
        <taxon>Cervidae</taxon>
        <taxon>Muntiacinae</taxon>
        <taxon>Muntiacus</taxon>
    </lineage>
</organism>
<dbReference type="Pfam" id="PF16891">
    <property type="entry name" value="STPPase_N"/>
    <property type="match status" value="1"/>
</dbReference>
<evidence type="ECO:0000313" key="7">
    <source>
        <dbReference type="Proteomes" id="UP000326062"/>
    </source>
</evidence>
<dbReference type="GO" id="GO:0004722">
    <property type="term" value="F:protein serine/threonine phosphatase activity"/>
    <property type="evidence" value="ECO:0007669"/>
    <property type="project" value="UniProtKB-EC"/>
</dbReference>
<keyword evidence="7" id="KW-1185">Reference proteome</keyword>
<name>A0A5N3X5L8_MUNRE</name>
<sequence length="117" mass="13616">MRGSKLRKDVWLQENEKKELCLKFHQIFLSQPILLELEALLKIVWGMRTLETICLLLAKEKKNRFSSDFFSSHKKPQMCQLLCLPVAAFTFLDKKILCCSGGLSPDLQSVEQIWKNM</sequence>
<gene>
    <name evidence="6" type="ORF">FD755_019436</name>
</gene>
<reference evidence="6 7" key="1">
    <citation type="submission" date="2019-06" db="EMBL/GenBank/DDBJ databases">
        <title>Discovery of a novel chromosome fission-fusion reversal in muntjac.</title>
        <authorList>
            <person name="Mudd A.B."/>
            <person name="Bredeson J.V."/>
            <person name="Baum R."/>
            <person name="Hockemeyer D."/>
            <person name="Rokhsar D.S."/>
        </authorList>
    </citation>
    <scope>NUCLEOTIDE SEQUENCE [LARGE SCALE GENOMIC DNA]</scope>
    <source>
        <strain evidence="6">UCam_UCB_Mr</strain>
        <tissue evidence="6">Fibroblast cell line</tissue>
    </source>
</reference>
<protein>
    <recommendedName>
        <fullName evidence="1">protein-serine/threonine phosphatase</fullName>
        <ecNumber evidence="1">3.1.3.16</ecNumber>
    </recommendedName>
</protein>
<accession>A0A5N3X5L8</accession>
<dbReference type="AlphaFoldDB" id="A0A5N3X5L8"/>
<dbReference type="EC" id="3.1.3.16" evidence="1"/>
<dbReference type="GO" id="GO:0046872">
    <property type="term" value="F:metal ion binding"/>
    <property type="evidence" value="ECO:0007669"/>
    <property type="project" value="UniProtKB-KW"/>
</dbReference>
<proteinExistence type="predicted"/>
<evidence type="ECO:0000313" key="6">
    <source>
        <dbReference type="EMBL" id="KAB0369431.1"/>
    </source>
</evidence>
<keyword evidence="4" id="KW-0464">Manganese</keyword>
<dbReference type="InterPro" id="IPR031675">
    <property type="entry name" value="STPPase_N"/>
</dbReference>
<feature type="domain" description="Serine-threonine protein phosphatase N-terminal" evidence="5">
    <location>
        <begin position="2"/>
        <end position="38"/>
    </location>
</feature>
<keyword evidence="3" id="KW-0378">Hydrolase</keyword>
<keyword evidence="2" id="KW-0479">Metal-binding</keyword>
<dbReference type="InterPro" id="IPR029052">
    <property type="entry name" value="Metallo-depent_PP-like"/>
</dbReference>
<dbReference type="Proteomes" id="UP000326062">
    <property type="component" value="Chromosome 15"/>
</dbReference>
<comment type="caution">
    <text evidence="6">The sequence shown here is derived from an EMBL/GenBank/DDBJ whole genome shotgun (WGS) entry which is preliminary data.</text>
</comment>
<evidence type="ECO:0000256" key="2">
    <source>
        <dbReference type="ARBA" id="ARBA00022723"/>
    </source>
</evidence>
<evidence type="ECO:0000256" key="1">
    <source>
        <dbReference type="ARBA" id="ARBA00013081"/>
    </source>
</evidence>
<evidence type="ECO:0000256" key="3">
    <source>
        <dbReference type="ARBA" id="ARBA00022801"/>
    </source>
</evidence>
<dbReference type="SUPFAM" id="SSF56300">
    <property type="entry name" value="Metallo-dependent phosphatases"/>
    <property type="match status" value="1"/>
</dbReference>